<comment type="caution">
    <text evidence="2">The sequence shown here is derived from an EMBL/GenBank/DDBJ whole genome shotgun (WGS) entry which is preliminary data.</text>
</comment>
<evidence type="ECO:0000256" key="1">
    <source>
        <dbReference type="SAM" id="MobiDB-lite"/>
    </source>
</evidence>
<name>A0ABD2A5Y3_VESSQ</name>
<dbReference type="EMBL" id="JAUDFV010000154">
    <property type="protein sequence ID" value="KAL2716042.1"/>
    <property type="molecule type" value="Genomic_DNA"/>
</dbReference>
<gene>
    <name evidence="2" type="ORF">V1478_013718</name>
</gene>
<dbReference type="AlphaFoldDB" id="A0ABD2A5Y3"/>
<keyword evidence="3" id="KW-1185">Reference proteome</keyword>
<evidence type="ECO:0000313" key="3">
    <source>
        <dbReference type="Proteomes" id="UP001607302"/>
    </source>
</evidence>
<feature type="compositionally biased region" description="Gly residues" evidence="1">
    <location>
        <begin position="40"/>
        <end position="68"/>
    </location>
</feature>
<protein>
    <submittedName>
        <fullName evidence="2">Uncharacterized protein</fullName>
    </submittedName>
</protein>
<sequence>MKEYACPPIACHHRRLIANTGSVSNVIKRETRSRGRRGTGEGGEGGEGGGEVGGGGEGGNSEVGGEGG</sequence>
<proteinExistence type="predicted"/>
<reference evidence="2 3" key="1">
    <citation type="journal article" date="2024" name="Ann. Entomol. Soc. Am.">
        <title>Genomic analyses of the southern and eastern yellowjacket wasps (Hymenoptera: Vespidae) reveal evolutionary signatures of social life.</title>
        <authorList>
            <person name="Catto M.A."/>
            <person name="Caine P.B."/>
            <person name="Orr S.E."/>
            <person name="Hunt B.G."/>
            <person name="Goodisman M.A.D."/>
        </authorList>
    </citation>
    <scope>NUCLEOTIDE SEQUENCE [LARGE SCALE GENOMIC DNA]</scope>
    <source>
        <strain evidence="2">233</strain>
        <tissue evidence="2">Head and thorax</tissue>
    </source>
</reference>
<feature type="region of interest" description="Disordered" evidence="1">
    <location>
        <begin position="22"/>
        <end position="68"/>
    </location>
</feature>
<organism evidence="2 3">
    <name type="scientific">Vespula squamosa</name>
    <name type="common">Southern yellow jacket</name>
    <name type="synonym">Wasp</name>
    <dbReference type="NCBI Taxonomy" id="30214"/>
    <lineage>
        <taxon>Eukaryota</taxon>
        <taxon>Metazoa</taxon>
        <taxon>Ecdysozoa</taxon>
        <taxon>Arthropoda</taxon>
        <taxon>Hexapoda</taxon>
        <taxon>Insecta</taxon>
        <taxon>Pterygota</taxon>
        <taxon>Neoptera</taxon>
        <taxon>Endopterygota</taxon>
        <taxon>Hymenoptera</taxon>
        <taxon>Apocrita</taxon>
        <taxon>Aculeata</taxon>
        <taxon>Vespoidea</taxon>
        <taxon>Vespidae</taxon>
        <taxon>Vespinae</taxon>
        <taxon>Vespula</taxon>
    </lineage>
</organism>
<evidence type="ECO:0000313" key="2">
    <source>
        <dbReference type="EMBL" id="KAL2716042.1"/>
    </source>
</evidence>
<accession>A0ABD2A5Y3</accession>
<dbReference type="Proteomes" id="UP001607302">
    <property type="component" value="Unassembled WGS sequence"/>
</dbReference>